<dbReference type="InterPro" id="IPR000835">
    <property type="entry name" value="HTH_MarR-typ"/>
</dbReference>
<dbReference type="PATRIC" id="fig|989403.3.peg.124"/>
<dbReference type="STRING" id="989403.SAMN05421798_10381"/>
<dbReference type="OrthoDB" id="7875071at2"/>
<dbReference type="Gene3D" id="1.10.10.10">
    <property type="entry name" value="Winged helix-like DNA-binding domain superfamily/Winged helix DNA-binding domain"/>
    <property type="match status" value="1"/>
</dbReference>
<dbReference type="Pfam" id="PF01047">
    <property type="entry name" value="MarR"/>
    <property type="match status" value="1"/>
</dbReference>
<dbReference type="EMBL" id="LMCB01000001">
    <property type="protein sequence ID" value="KZL22092.1"/>
    <property type="molecule type" value="Genomic_DNA"/>
</dbReference>
<dbReference type="PANTHER" id="PTHR33164">
    <property type="entry name" value="TRANSCRIPTIONAL REGULATOR, MARR FAMILY"/>
    <property type="match status" value="1"/>
</dbReference>
<evidence type="ECO:0000259" key="1">
    <source>
        <dbReference type="PROSITE" id="PS50995"/>
    </source>
</evidence>
<dbReference type="GO" id="GO:0003700">
    <property type="term" value="F:DNA-binding transcription factor activity"/>
    <property type="evidence" value="ECO:0007669"/>
    <property type="project" value="InterPro"/>
</dbReference>
<dbReference type="RefSeq" id="WP_068000570.1">
    <property type="nucleotide sequence ID" value="NZ_FOFM01000003.1"/>
</dbReference>
<evidence type="ECO:0000313" key="3">
    <source>
        <dbReference type="Proteomes" id="UP000076577"/>
    </source>
</evidence>
<protein>
    <submittedName>
        <fullName evidence="2">MarR family protein</fullName>
    </submittedName>
</protein>
<gene>
    <name evidence="2" type="ORF">PsAD2_00118</name>
</gene>
<dbReference type="InterPro" id="IPR036390">
    <property type="entry name" value="WH_DNA-bd_sf"/>
</dbReference>
<proteinExistence type="predicted"/>
<dbReference type="AlphaFoldDB" id="A0A166BBB9"/>
<organism evidence="2 3">
    <name type="scientific">Pseudovibrio axinellae</name>
    <dbReference type="NCBI Taxonomy" id="989403"/>
    <lineage>
        <taxon>Bacteria</taxon>
        <taxon>Pseudomonadati</taxon>
        <taxon>Pseudomonadota</taxon>
        <taxon>Alphaproteobacteria</taxon>
        <taxon>Hyphomicrobiales</taxon>
        <taxon>Stappiaceae</taxon>
        <taxon>Pseudovibrio</taxon>
    </lineage>
</organism>
<sequence length="159" mass="17575">MMNTNHIADQLSAVSTALEDASVDAYGDLSTSAVAALLIMRRSPAISIGAVAKEVRLSHSATVRLIDRLEKSWLVRRLRRRGREVMVELTVRGKRKAVDVAEARRKAALSLLSNIDESQLENLSSMLKFILNDVESSSSTRYCYDNPLKDETLAESEPA</sequence>
<dbReference type="GO" id="GO:0006950">
    <property type="term" value="P:response to stress"/>
    <property type="evidence" value="ECO:0007669"/>
    <property type="project" value="TreeGrafter"/>
</dbReference>
<dbReference type="PROSITE" id="PS50995">
    <property type="entry name" value="HTH_MARR_2"/>
    <property type="match status" value="1"/>
</dbReference>
<keyword evidence="3" id="KW-1185">Reference proteome</keyword>
<evidence type="ECO:0000313" key="2">
    <source>
        <dbReference type="EMBL" id="KZL22092.1"/>
    </source>
</evidence>
<dbReference type="InterPro" id="IPR036388">
    <property type="entry name" value="WH-like_DNA-bd_sf"/>
</dbReference>
<reference evidence="2 3" key="1">
    <citation type="journal article" date="2016" name="Front. Microbiol.">
        <title>Comparative Genomic Analysis Reveals a Diverse Repertoire of Genes Involved in Prokaryote-Eukaryote Interactions within the Pseudovibrio Genus.</title>
        <authorList>
            <person name="Romano S."/>
            <person name="Fernandez-Guerra A."/>
            <person name="Reen F.J."/>
            <person name="Glockner F.O."/>
            <person name="Crowley S.P."/>
            <person name="O'Sullivan O."/>
            <person name="Cotter P.D."/>
            <person name="Adams C."/>
            <person name="Dobson A.D."/>
            <person name="O'Gara F."/>
        </authorList>
    </citation>
    <scope>NUCLEOTIDE SEQUENCE [LARGE SCALE GENOMIC DNA]</scope>
    <source>
        <strain evidence="2 3">Ad2</strain>
    </source>
</reference>
<dbReference type="SMART" id="SM00347">
    <property type="entry name" value="HTH_MARR"/>
    <property type="match status" value="1"/>
</dbReference>
<dbReference type="Proteomes" id="UP000076577">
    <property type="component" value="Unassembled WGS sequence"/>
</dbReference>
<dbReference type="PANTHER" id="PTHR33164:SF43">
    <property type="entry name" value="HTH-TYPE TRANSCRIPTIONAL REPRESSOR YETL"/>
    <property type="match status" value="1"/>
</dbReference>
<name>A0A166BBB9_9HYPH</name>
<comment type="caution">
    <text evidence="2">The sequence shown here is derived from an EMBL/GenBank/DDBJ whole genome shotgun (WGS) entry which is preliminary data.</text>
</comment>
<feature type="domain" description="HTH marR-type" evidence="1">
    <location>
        <begin position="4"/>
        <end position="132"/>
    </location>
</feature>
<dbReference type="SUPFAM" id="SSF46785">
    <property type="entry name" value="Winged helix' DNA-binding domain"/>
    <property type="match status" value="1"/>
</dbReference>
<accession>A0A166BBB9</accession>
<dbReference type="InterPro" id="IPR039422">
    <property type="entry name" value="MarR/SlyA-like"/>
</dbReference>